<dbReference type="GO" id="GO:0015171">
    <property type="term" value="F:amino acid transmembrane transporter activity"/>
    <property type="evidence" value="ECO:0007669"/>
    <property type="project" value="TreeGrafter"/>
</dbReference>
<keyword evidence="5 6" id="KW-0472">Membrane</keyword>
<accession>A0A1J5RSB7</accession>
<reference evidence="7" key="1">
    <citation type="submission" date="2016-10" db="EMBL/GenBank/DDBJ databases">
        <title>Sequence of Gallionella enrichment culture.</title>
        <authorList>
            <person name="Poehlein A."/>
            <person name="Muehling M."/>
            <person name="Daniel R."/>
        </authorList>
    </citation>
    <scope>NUCLEOTIDE SEQUENCE</scope>
</reference>
<evidence type="ECO:0000256" key="4">
    <source>
        <dbReference type="ARBA" id="ARBA00022989"/>
    </source>
</evidence>
<evidence type="ECO:0000256" key="2">
    <source>
        <dbReference type="ARBA" id="ARBA00022475"/>
    </source>
</evidence>
<feature type="transmembrane region" description="Helical" evidence="6">
    <location>
        <begin position="42"/>
        <end position="62"/>
    </location>
</feature>
<keyword evidence="3 6" id="KW-0812">Transmembrane</keyword>
<evidence type="ECO:0000256" key="3">
    <source>
        <dbReference type="ARBA" id="ARBA00022692"/>
    </source>
</evidence>
<dbReference type="PANTHER" id="PTHR30086:SF20">
    <property type="entry name" value="ARGININE EXPORTER PROTEIN ARGO-RELATED"/>
    <property type="match status" value="1"/>
</dbReference>
<keyword evidence="2" id="KW-1003">Cell membrane</keyword>
<evidence type="ECO:0000256" key="5">
    <source>
        <dbReference type="ARBA" id="ARBA00023136"/>
    </source>
</evidence>
<comment type="caution">
    <text evidence="7">The sequence shown here is derived from an EMBL/GenBank/DDBJ whole genome shotgun (WGS) entry which is preliminary data.</text>
</comment>
<sequence>MTAAVSAFLNGWLLMGSLIFAVGPQNAMLIRHGLRRDRPLRLAAVFTLCDLVLVGLGVAGVGRLVAASAPLRRLAAYGGGVFLLWFSARAFRDAWRGGHSLAGAQAPEGGGRLLATALAVSLLNPGALIDTLVIVGSVSSRYHGGLALLFGLGAQVFSAGFFFGLALFTAALAPALNRPAVWRGVDAMVGLITAAIAIALLRGA</sequence>
<evidence type="ECO:0000256" key="6">
    <source>
        <dbReference type="SAM" id="Phobius"/>
    </source>
</evidence>
<proteinExistence type="predicted"/>
<dbReference type="AlphaFoldDB" id="A0A1J5RSB7"/>
<dbReference type="InterPro" id="IPR001123">
    <property type="entry name" value="LeuE-type"/>
</dbReference>
<keyword evidence="4 6" id="KW-1133">Transmembrane helix</keyword>
<dbReference type="GO" id="GO:0005886">
    <property type="term" value="C:plasma membrane"/>
    <property type="evidence" value="ECO:0007669"/>
    <property type="project" value="UniProtKB-SubCell"/>
</dbReference>
<organism evidence="7">
    <name type="scientific">mine drainage metagenome</name>
    <dbReference type="NCBI Taxonomy" id="410659"/>
    <lineage>
        <taxon>unclassified sequences</taxon>
        <taxon>metagenomes</taxon>
        <taxon>ecological metagenomes</taxon>
    </lineage>
</organism>
<dbReference type="EMBL" id="MLJW01000233">
    <property type="protein sequence ID" value="OIQ92379.1"/>
    <property type="molecule type" value="Genomic_DNA"/>
</dbReference>
<protein>
    <submittedName>
        <fullName evidence="7">Arginine exporter protein ArgO</fullName>
    </submittedName>
</protein>
<feature type="transmembrane region" description="Helical" evidence="6">
    <location>
        <begin position="180"/>
        <end position="201"/>
    </location>
</feature>
<feature type="transmembrane region" description="Helical" evidence="6">
    <location>
        <begin position="147"/>
        <end position="168"/>
    </location>
</feature>
<evidence type="ECO:0000313" key="7">
    <source>
        <dbReference type="EMBL" id="OIQ92379.1"/>
    </source>
</evidence>
<comment type="subcellular location">
    <subcellularLocation>
        <location evidence="1">Cell membrane</location>
        <topology evidence="1">Multi-pass membrane protein</topology>
    </subcellularLocation>
</comment>
<gene>
    <name evidence="7" type="primary">argO_3</name>
    <name evidence="7" type="ORF">GALL_256780</name>
</gene>
<evidence type="ECO:0000256" key="1">
    <source>
        <dbReference type="ARBA" id="ARBA00004651"/>
    </source>
</evidence>
<dbReference type="PANTHER" id="PTHR30086">
    <property type="entry name" value="ARGININE EXPORTER PROTEIN ARGO"/>
    <property type="match status" value="1"/>
</dbReference>
<name>A0A1J5RSB7_9ZZZZ</name>
<feature type="transmembrane region" description="Helical" evidence="6">
    <location>
        <begin position="12"/>
        <end position="30"/>
    </location>
</feature>
<feature type="transmembrane region" description="Helical" evidence="6">
    <location>
        <begin position="113"/>
        <end position="135"/>
    </location>
</feature>
<dbReference type="Pfam" id="PF01810">
    <property type="entry name" value="LysE"/>
    <property type="match status" value="1"/>
</dbReference>
<feature type="transmembrane region" description="Helical" evidence="6">
    <location>
        <begin position="74"/>
        <end position="92"/>
    </location>
</feature>